<proteinExistence type="predicted"/>
<evidence type="ECO:0000313" key="1">
    <source>
        <dbReference type="EMBL" id="KAK2578252.1"/>
    </source>
</evidence>
<keyword evidence="2" id="KW-1185">Reference proteome</keyword>
<dbReference type="Proteomes" id="UP001258017">
    <property type="component" value="Unassembled WGS sequence"/>
</dbReference>
<name>A0AAD9VLN2_9HYME</name>
<accession>A0AAD9VLN2</accession>
<reference evidence="1" key="2">
    <citation type="journal article" date="2023" name="Commun. Biol.">
        <title>Intrasexual cuticular hydrocarbon dimorphism in a wasp sheds light on hydrocarbon biosynthesis genes in Hymenoptera.</title>
        <authorList>
            <person name="Moris V.C."/>
            <person name="Podsiadlowski L."/>
            <person name="Martin S."/>
            <person name="Oeyen J.P."/>
            <person name="Donath A."/>
            <person name="Petersen M."/>
            <person name="Wilbrandt J."/>
            <person name="Misof B."/>
            <person name="Liedtke D."/>
            <person name="Thamm M."/>
            <person name="Scheiner R."/>
            <person name="Schmitt T."/>
            <person name="Niehuis O."/>
        </authorList>
    </citation>
    <scope>NUCLEOTIDE SEQUENCE</scope>
    <source>
        <strain evidence="1">GBR_01_08_01A</strain>
    </source>
</reference>
<gene>
    <name evidence="1" type="ORF">KPH14_001398</name>
</gene>
<dbReference type="EMBL" id="JAIFRP010000483">
    <property type="protein sequence ID" value="KAK2578252.1"/>
    <property type="molecule type" value="Genomic_DNA"/>
</dbReference>
<dbReference type="AlphaFoldDB" id="A0AAD9VLN2"/>
<organism evidence="1 2">
    <name type="scientific">Odynerus spinipes</name>
    <dbReference type="NCBI Taxonomy" id="1348599"/>
    <lineage>
        <taxon>Eukaryota</taxon>
        <taxon>Metazoa</taxon>
        <taxon>Ecdysozoa</taxon>
        <taxon>Arthropoda</taxon>
        <taxon>Hexapoda</taxon>
        <taxon>Insecta</taxon>
        <taxon>Pterygota</taxon>
        <taxon>Neoptera</taxon>
        <taxon>Endopterygota</taxon>
        <taxon>Hymenoptera</taxon>
        <taxon>Apocrita</taxon>
        <taxon>Aculeata</taxon>
        <taxon>Vespoidea</taxon>
        <taxon>Vespidae</taxon>
        <taxon>Eumeninae</taxon>
        <taxon>Odynerus</taxon>
    </lineage>
</organism>
<protein>
    <submittedName>
        <fullName evidence="1">Uncharacterized protein</fullName>
    </submittedName>
</protein>
<evidence type="ECO:0000313" key="2">
    <source>
        <dbReference type="Proteomes" id="UP001258017"/>
    </source>
</evidence>
<sequence length="117" mass="13455">MKVKLLEWPFYVRSIIGPSSLAYEYENELVLAALSDLKPLIVSRAEANRDISRECGELEDDNSITTYSSLHVTKKVEWIRPVGTRTKGIKIYVRIFHEEIQSSSRGRFLLGRRADLI</sequence>
<comment type="caution">
    <text evidence="1">The sequence shown here is derived from an EMBL/GenBank/DDBJ whole genome shotgun (WGS) entry which is preliminary data.</text>
</comment>
<reference evidence="1" key="1">
    <citation type="submission" date="2021-08" db="EMBL/GenBank/DDBJ databases">
        <authorList>
            <person name="Misof B."/>
            <person name="Oliver O."/>
            <person name="Podsiadlowski L."/>
            <person name="Donath A."/>
            <person name="Peters R."/>
            <person name="Mayer C."/>
            <person name="Rust J."/>
            <person name="Gunkel S."/>
            <person name="Lesny P."/>
            <person name="Martin S."/>
            <person name="Oeyen J.P."/>
            <person name="Petersen M."/>
            <person name="Panagiotis P."/>
            <person name="Wilbrandt J."/>
            <person name="Tanja T."/>
        </authorList>
    </citation>
    <scope>NUCLEOTIDE SEQUENCE</scope>
    <source>
        <strain evidence="1">GBR_01_08_01A</strain>
        <tissue evidence="1">Thorax + abdomen</tissue>
    </source>
</reference>